<feature type="domain" description="Nucleoside phosphorylase" evidence="4">
    <location>
        <begin position="80"/>
        <end position="325"/>
    </location>
</feature>
<dbReference type="InterPro" id="IPR053137">
    <property type="entry name" value="NLR-like"/>
</dbReference>
<dbReference type="Pfam" id="PF01048">
    <property type="entry name" value="PNP_UDP_1"/>
    <property type="match status" value="1"/>
</dbReference>
<dbReference type="SUPFAM" id="SSF48403">
    <property type="entry name" value="Ankyrin repeat"/>
    <property type="match status" value="1"/>
</dbReference>
<dbReference type="InterPro" id="IPR035994">
    <property type="entry name" value="Nucleoside_phosphorylase_sf"/>
</dbReference>
<dbReference type="InterPro" id="IPR036770">
    <property type="entry name" value="Ankyrin_rpt-contain_sf"/>
</dbReference>
<dbReference type="InterPro" id="IPR027417">
    <property type="entry name" value="P-loop_NTPase"/>
</dbReference>
<dbReference type="SUPFAM" id="SSF53167">
    <property type="entry name" value="Purine and uridine phosphorylases"/>
    <property type="match status" value="1"/>
</dbReference>
<feature type="repeat" description="ANK" evidence="2">
    <location>
        <begin position="1114"/>
        <end position="1146"/>
    </location>
</feature>
<dbReference type="AlphaFoldDB" id="A0A166XCD0"/>
<dbReference type="EMBL" id="LFIW01002280">
    <property type="protein sequence ID" value="KZL76464.1"/>
    <property type="molecule type" value="Genomic_DNA"/>
</dbReference>
<feature type="domain" description="Nephrocystin 3-like N-terminal" evidence="5">
    <location>
        <begin position="390"/>
        <end position="563"/>
    </location>
</feature>
<dbReference type="PANTHER" id="PTHR46082">
    <property type="entry name" value="ATP/GTP-BINDING PROTEIN-RELATED"/>
    <property type="match status" value="1"/>
</dbReference>
<feature type="region of interest" description="Disordered" evidence="3">
    <location>
        <begin position="1"/>
        <end position="44"/>
    </location>
</feature>
<dbReference type="Pfam" id="PF13637">
    <property type="entry name" value="Ank_4"/>
    <property type="match status" value="1"/>
</dbReference>
<sequence>MSSDALDMLNSGTRRDLSQDSGYVPQSDPLEHSKTWGHSNGDDRERQHADYTVGWVCALHFELAASRAMLDRQHRDLLKKDNGPNEYVFGNIGAHNVVMACLPSGQYGTNNAAIVASNMRSSFPSIRVGLMVGIGDGVPSDVFDIRLGDVVFGKTVIQHDLGKMLPGGRVERTATRREAPHNLLNAISKLCALHESMPSEVPSILQHMLHRHPEMAREYAYPSQFEDQLFYATYDHQQPADCNRCDPLKSNHPNIHYGGVASGNLLVKDGKLRDELAKELGVICFEMEAAGLADQFPGITVRGICDYADSHKNKLWQRYAAATAAAYAKELLSTMAPSKIEAMPTAGAPEPTPNSLQHKLQARRAELLEFLRFEQLGSRHTSIKAAHKKTCEWLLKHEAYMDWLDPSKLSQHHGFLWISRKPGAGKSTLMKFAFGRTNKSLLAGKATASFFFHARGDELEKTILGLYRSLLLQLLESFPDLQSVLDDLSLVPLNQAACPAIEILQELFHNAILFLGQRSLTCFVDALDECNEGQVEDMVRYFENLGEDADEHHIKLRICFSSRHHPRIRVKNGLELTVENELGHKEDLERYVQNSLEEVGSETCTKSIQDQILKKADGVFIWVVLVLDILNKEIRDGRLFAIERRLRQIPGELSELFKDILLRGNDNMDDLLLCIQWILYAKRPLRRQEFCFAVLSGLQDGSLISYNSDQFTTDAMERFVVSSSKGLAETTKTKFETVQFIHESVRDFLIKDRGLQQLWPTIGEDFQGFSHGKLEQCCLSQIAFDVSTEIPTTEPLPKANSEQGRKLRQTAFEKFPFLGYATEHVLYHADAASGVAQNNFFDRFPLNTWIRLNNVFEKHEIRRYTPEADMTYILAERNFASLLKASIWRHQDDSARPRAERYGLPLFAALANGNRQAAEVLLGQSHSIPRHADMLQYLNSRKLFDSPKVRTPLLWAVEKKHASIVSFLLATYSLYLTTKDSKGRAVLQHGAMGGDETIMRMLLEAELDIEALCENGRTPLSYAAEYGREFAARLLIEKGAVVDSRCRTGRTPLYYAAKTGYESMVRVLIDEGVNVDAIDHFGWTPMHAAAFGKHEIVVKTLHDNEALIDQRDKGGVIPLQRAALRGSLAVVEFLFDHGASTYYRNKRGLTLLQQADAMGHTDVVNFLREKGSVGLGQSFC</sequence>
<dbReference type="SMART" id="SM00248">
    <property type="entry name" value="ANK"/>
    <property type="match status" value="8"/>
</dbReference>
<accession>A0A166XCD0</accession>
<evidence type="ECO:0000313" key="6">
    <source>
        <dbReference type="EMBL" id="KZL76464.1"/>
    </source>
</evidence>
<reference evidence="6 7" key="1">
    <citation type="submission" date="2015-06" db="EMBL/GenBank/DDBJ databases">
        <title>Survival trade-offs in plant roots during colonization by closely related pathogenic and mutualistic fungi.</title>
        <authorList>
            <person name="Hacquard S."/>
            <person name="Kracher B."/>
            <person name="Hiruma K."/>
            <person name="Weinman A."/>
            <person name="Muench P."/>
            <person name="Garrido Oter R."/>
            <person name="Ver Loren van Themaat E."/>
            <person name="Dallerey J.-F."/>
            <person name="Damm U."/>
            <person name="Henrissat B."/>
            <person name="Lespinet O."/>
            <person name="Thon M."/>
            <person name="Kemen E."/>
            <person name="McHardy A.C."/>
            <person name="Schulze-Lefert P."/>
            <person name="O'Connell R.J."/>
        </authorList>
    </citation>
    <scope>NUCLEOTIDE SEQUENCE [LARGE SCALE GENOMIC DNA]</scope>
    <source>
        <strain evidence="6 7">MAFF 238704</strain>
    </source>
</reference>
<feature type="compositionally biased region" description="Basic and acidic residues" evidence="3">
    <location>
        <begin position="29"/>
        <end position="44"/>
    </location>
</feature>
<protein>
    <submittedName>
        <fullName evidence="6">Nacht and ankyrin domain protein</fullName>
    </submittedName>
</protein>
<evidence type="ECO:0000259" key="4">
    <source>
        <dbReference type="Pfam" id="PF01048"/>
    </source>
</evidence>
<dbReference type="InterPro" id="IPR000845">
    <property type="entry name" value="Nucleoside_phosphorylase_d"/>
</dbReference>
<evidence type="ECO:0000256" key="1">
    <source>
        <dbReference type="ARBA" id="ARBA00022737"/>
    </source>
</evidence>
<dbReference type="PROSITE" id="PS50088">
    <property type="entry name" value="ANK_REPEAT"/>
    <property type="match status" value="4"/>
</dbReference>
<evidence type="ECO:0000259" key="5">
    <source>
        <dbReference type="Pfam" id="PF24883"/>
    </source>
</evidence>
<dbReference type="STRING" id="1573173.A0A166XCD0"/>
<dbReference type="PROSITE" id="PS50297">
    <property type="entry name" value="ANK_REP_REGION"/>
    <property type="match status" value="3"/>
</dbReference>
<dbReference type="GO" id="GO:0009116">
    <property type="term" value="P:nucleoside metabolic process"/>
    <property type="evidence" value="ECO:0007669"/>
    <property type="project" value="InterPro"/>
</dbReference>
<proteinExistence type="predicted"/>
<dbReference type="SUPFAM" id="SSF52540">
    <property type="entry name" value="P-loop containing nucleoside triphosphate hydrolases"/>
    <property type="match status" value="1"/>
</dbReference>
<dbReference type="Gene3D" id="3.40.50.1580">
    <property type="entry name" value="Nucleoside phosphorylase domain"/>
    <property type="match status" value="1"/>
</dbReference>
<gene>
    <name evidence="6" type="ORF">CI238_12044</name>
</gene>
<evidence type="ECO:0000313" key="7">
    <source>
        <dbReference type="Proteomes" id="UP000076584"/>
    </source>
</evidence>
<dbReference type="Pfam" id="PF24883">
    <property type="entry name" value="NPHP3_N"/>
    <property type="match status" value="1"/>
</dbReference>
<dbReference type="PANTHER" id="PTHR46082:SF11">
    <property type="entry name" value="AAA+ ATPASE DOMAIN-CONTAINING PROTEIN-RELATED"/>
    <property type="match status" value="1"/>
</dbReference>
<dbReference type="Proteomes" id="UP000076584">
    <property type="component" value="Unassembled WGS sequence"/>
</dbReference>
<comment type="caution">
    <text evidence="6">The sequence shown here is derived from an EMBL/GenBank/DDBJ whole genome shotgun (WGS) entry which is preliminary data.</text>
</comment>
<feature type="repeat" description="ANK" evidence="2">
    <location>
        <begin position="1081"/>
        <end position="1113"/>
    </location>
</feature>
<dbReference type="GO" id="GO:0003824">
    <property type="term" value="F:catalytic activity"/>
    <property type="evidence" value="ECO:0007669"/>
    <property type="project" value="InterPro"/>
</dbReference>
<keyword evidence="7" id="KW-1185">Reference proteome</keyword>
<feature type="repeat" description="ANK" evidence="2">
    <location>
        <begin position="1048"/>
        <end position="1080"/>
    </location>
</feature>
<feature type="repeat" description="ANK" evidence="2">
    <location>
        <begin position="1015"/>
        <end position="1047"/>
    </location>
</feature>
<evidence type="ECO:0000256" key="2">
    <source>
        <dbReference type="PROSITE-ProRule" id="PRU00023"/>
    </source>
</evidence>
<dbReference type="InterPro" id="IPR002110">
    <property type="entry name" value="Ankyrin_rpt"/>
</dbReference>
<dbReference type="Pfam" id="PF12796">
    <property type="entry name" value="Ank_2"/>
    <property type="match status" value="2"/>
</dbReference>
<keyword evidence="1" id="KW-0677">Repeat</keyword>
<evidence type="ECO:0000256" key="3">
    <source>
        <dbReference type="SAM" id="MobiDB-lite"/>
    </source>
</evidence>
<organism evidence="6 7">
    <name type="scientific">Colletotrichum incanum</name>
    <name type="common">Soybean anthracnose fungus</name>
    <dbReference type="NCBI Taxonomy" id="1573173"/>
    <lineage>
        <taxon>Eukaryota</taxon>
        <taxon>Fungi</taxon>
        <taxon>Dikarya</taxon>
        <taxon>Ascomycota</taxon>
        <taxon>Pezizomycotina</taxon>
        <taxon>Sordariomycetes</taxon>
        <taxon>Hypocreomycetidae</taxon>
        <taxon>Glomerellales</taxon>
        <taxon>Glomerellaceae</taxon>
        <taxon>Colletotrichum</taxon>
        <taxon>Colletotrichum spaethianum species complex</taxon>
    </lineage>
</organism>
<name>A0A166XCD0_COLIC</name>
<dbReference type="InterPro" id="IPR056884">
    <property type="entry name" value="NPHP3-like_N"/>
</dbReference>
<dbReference type="Gene3D" id="1.25.40.20">
    <property type="entry name" value="Ankyrin repeat-containing domain"/>
    <property type="match status" value="1"/>
</dbReference>
<keyword evidence="2" id="KW-0040">ANK repeat</keyword>